<sequence>MNNELIVTSSPHVRSQDSVKKIMWSVVIALLPAVFAAVYFFKARALSVILAAVVGAVLIEYIFQKIRNKKNTIKDGSAVVTGLLLALTLPPSIPLWTAFFGSIVAIGLGKQVFGGIGQNPFNPALVGRAFLTASYPVLMTTWTVDGVSSATPLSQMKMEGIATDTWNLFVGQIGGSLGETSAIALLLGFSYLLYKGYVNWRIPLAMVGTVFLGTFAFGSDPIFHLFAGGLMLGALFMATDMVSSPTTKLGRWIFGLGAGLLVVIIRL</sequence>
<protein>
    <submittedName>
        <fullName evidence="11">Electron transport complex protein RnfD</fullName>
    </submittedName>
</protein>
<dbReference type="InterPro" id="IPR011303">
    <property type="entry name" value="RnfD_bac"/>
</dbReference>
<feature type="transmembrane region" description="Helical" evidence="10">
    <location>
        <begin position="249"/>
        <end position="265"/>
    </location>
</feature>
<dbReference type="GO" id="GO:0005886">
    <property type="term" value="C:plasma membrane"/>
    <property type="evidence" value="ECO:0007669"/>
    <property type="project" value="TreeGrafter"/>
</dbReference>
<evidence type="ECO:0000256" key="7">
    <source>
        <dbReference type="ARBA" id="ARBA00022982"/>
    </source>
</evidence>
<evidence type="ECO:0000313" key="11">
    <source>
        <dbReference type="EMBL" id="TDX39355.1"/>
    </source>
</evidence>
<keyword evidence="3" id="KW-0285">Flavoprotein</keyword>
<dbReference type="NCBIfam" id="TIGR01946">
    <property type="entry name" value="rnfD"/>
    <property type="match status" value="1"/>
</dbReference>
<dbReference type="PANTHER" id="PTHR30578:SF0">
    <property type="entry name" value="ION-TRANSLOCATING OXIDOREDUCTASE COMPLEX SUBUNIT D"/>
    <property type="match status" value="1"/>
</dbReference>
<dbReference type="PANTHER" id="PTHR30578">
    <property type="entry name" value="ELECTRON TRANSPORT COMPLEX PROTEIN RNFD"/>
    <property type="match status" value="1"/>
</dbReference>
<dbReference type="AlphaFoldDB" id="A0A4R8GDU0"/>
<evidence type="ECO:0000256" key="1">
    <source>
        <dbReference type="ARBA" id="ARBA00022448"/>
    </source>
</evidence>
<keyword evidence="6" id="KW-1278">Translocase</keyword>
<feature type="transmembrane region" description="Helical" evidence="10">
    <location>
        <begin position="200"/>
        <end position="218"/>
    </location>
</feature>
<dbReference type="InterPro" id="IPR004338">
    <property type="entry name" value="NqrB/RnfD"/>
</dbReference>
<feature type="transmembrane region" description="Helical" evidence="10">
    <location>
        <begin position="168"/>
        <end position="194"/>
    </location>
</feature>
<keyword evidence="8 10" id="KW-1133">Transmembrane helix</keyword>
<dbReference type="Proteomes" id="UP000295472">
    <property type="component" value="Unassembled WGS sequence"/>
</dbReference>
<accession>A0A4R8GDU0</accession>
<feature type="transmembrane region" description="Helical" evidence="10">
    <location>
        <begin position="225"/>
        <end position="243"/>
    </location>
</feature>
<name>A0A4R8GDU0_9FIRM</name>
<evidence type="ECO:0000256" key="3">
    <source>
        <dbReference type="ARBA" id="ARBA00022630"/>
    </source>
</evidence>
<evidence type="ECO:0000256" key="5">
    <source>
        <dbReference type="ARBA" id="ARBA00022692"/>
    </source>
</evidence>
<reference evidence="11 12" key="1">
    <citation type="submission" date="2019-03" db="EMBL/GenBank/DDBJ databases">
        <title>Subsurface microbial communities from deep shales in Ohio and West Virginia, USA.</title>
        <authorList>
            <person name="Wrighton K."/>
        </authorList>
    </citation>
    <scope>NUCLEOTIDE SEQUENCE [LARGE SCALE GENOMIC DNA]</scope>
    <source>
        <strain evidence="11 12">DSMZ 11287</strain>
    </source>
</reference>
<feature type="transmembrane region" description="Helical" evidence="10">
    <location>
        <begin position="46"/>
        <end position="63"/>
    </location>
</feature>
<evidence type="ECO:0000256" key="6">
    <source>
        <dbReference type="ARBA" id="ARBA00022967"/>
    </source>
</evidence>
<evidence type="ECO:0000256" key="4">
    <source>
        <dbReference type="ARBA" id="ARBA00022643"/>
    </source>
</evidence>
<evidence type="ECO:0000256" key="8">
    <source>
        <dbReference type="ARBA" id="ARBA00022989"/>
    </source>
</evidence>
<proteinExistence type="predicted"/>
<dbReference type="GO" id="GO:0055085">
    <property type="term" value="P:transmembrane transport"/>
    <property type="evidence" value="ECO:0007669"/>
    <property type="project" value="InterPro"/>
</dbReference>
<keyword evidence="5 10" id="KW-0812">Transmembrane</keyword>
<feature type="transmembrane region" description="Helical" evidence="10">
    <location>
        <begin position="83"/>
        <end position="109"/>
    </location>
</feature>
<keyword evidence="9 10" id="KW-0472">Membrane</keyword>
<gene>
    <name evidence="11" type="ORF">C7954_13224</name>
</gene>
<evidence type="ECO:0000256" key="2">
    <source>
        <dbReference type="ARBA" id="ARBA00022553"/>
    </source>
</evidence>
<dbReference type="EMBL" id="SOEF01000032">
    <property type="protein sequence ID" value="TDX39355.1"/>
    <property type="molecule type" value="Genomic_DNA"/>
</dbReference>
<keyword evidence="1" id="KW-0813">Transport</keyword>
<feature type="transmembrane region" description="Helical" evidence="10">
    <location>
        <begin position="22"/>
        <end position="40"/>
    </location>
</feature>
<dbReference type="Pfam" id="PF03116">
    <property type="entry name" value="NQR2_RnfD_RnfE"/>
    <property type="match status" value="1"/>
</dbReference>
<evidence type="ECO:0000256" key="10">
    <source>
        <dbReference type="SAM" id="Phobius"/>
    </source>
</evidence>
<keyword evidence="2" id="KW-0597">Phosphoprotein</keyword>
<dbReference type="GO" id="GO:0022900">
    <property type="term" value="P:electron transport chain"/>
    <property type="evidence" value="ECO:0007669"/>
    <property type="project" value="InterPro"/>
</dbReference>
<evidence type="ECO:0000256" key="9">
    <source>
        <dbReference type="ARBA" id="ARBA00023136"/>
    </source>
</evidence>
<keyword evidence="4" id="KW-0288">FMN</keyword>
<evidence type="ECO:0000313" key="12">
    <source>
        <dbReference type="Proteomes" id="UP000295472"/>
    </source>
</evidence>
<comment type="caution">
    <text evidence="11">The sequence shown here is derived from an EMBL/GenBank/DDBJ whole genome shotgun (WGS) entry which is preliminary data.</text>
</comment>
<keyword evidence="7" id="KW-0249">Electron transport</keyword>
<organism evidence="11 12">
    <name type="scientific">Halanaerobium congolense</name>
    <dbReference type="NCBI Taxonomy" id="54121"/>
    <lineage>
        <taxon>Bacteria</taxon>
        <taxon>Bacillati</taxon>
        <taxon>Bacillota</taxon>
        <taxon>Clostridia</taxon>
        <taxon>Halanaerobiales</taxon>
        <taxon>Halanaerobiaceae</taxon>
        <taxon>Halanaerobium</taxon>
    </lineage>
</organism>